<name>A0A7R8UY47_HERIL</name>
<reference evidence="6 7" key="1">
    <citation type="submission" date="2020-11" db="EMBL/GenBank/DDBJ databases">
        <authorList>
            <person name="Wallbank WR R."/>
            <person name="Pardo Diaz C."/>
            <person name="Kozak K."/>
            <person name="Martin S."/>
            <person name="Jiggins C."/>
            <person name="Moest M."/>
            <person name="Warren A I."/>
            <person name="Generalovic N T."/>
            <person name="Byers J.R.P. K."/>
            <person name="Montejo-Kovacevich G."/>
            <person name="Yen C E."/>
        </authorList>
    </citation>
    <scope>NUCLEOTIDE SEQUENCE [LARGE SCALE GENOMIC DNA]</scope>
</reference>
<feature type="compositionally biased region" description="Acidic residues" evidence="5">
    <location>
        <begin position="47"/>
        <end position="75"/>
    </location>
</feature>
<evidence type="ECO:0000256" key="3">
    <source>
        <dbReference type="ARBA" id="ARBA00022737"/>
    </source>
</evidence>
<keyword evidence="2 4" id="KW-0853">WD repeat</keyword>
<dbReference type="Proteomes" id="UP000594454">
    <property type="component" value="Chromosome 4"/>
</dbReference>
<dbReference type="SUPFAM" id="SSF50978">
    <property type="entry name" value="WD40 repeat-like"/>
    <property type="match status" value="1"/>
</dbReference>
<dbReference type="PROSITE" id="PS00678">
    <property type="entry name" value="WD_REPEATS_1"/>
    <property type="match status" value="1"/>
</dbReference>
<dbReference type="InterPro" id="IPR015943">
    <property type="entry name" value="WD40/YVTN_repeat-like_dom_sf"/>
</dbReference>
<evidence type="ECO:0000256" key="5">
    <source>
        <dbReference type="SAM" id="MobiDB-lite"/>
    </source>
</evidence>
<dbReference type="InterPro" id="IPR001680">
    <property type="entry name" value="WD40_rpt"/>
</dbReference>
<dbReference type="EMBL" id="LR899012">
    <property type="protein sequence ID" value="CAD7089295.1"/>
    <property type="molecule type" value="Genomic_DNA"/>
</dbReference>
<dbReference type="PROSITE" id="PS50082">
    <property type="entry name" value="WD_REPEATS_2"/>
    <property type="match status" value="2"/>
</dbReference>
<feature type="repeat" description="WD" evidence="4">
    <location>
        <begin position="362"/>
        <end position="404"/>
    </location>
</feature>
<keyword evidence="7" id="KW-1185">Reference proteome</keyword>
<feature type="region of interest" description="Disordered" evidence="5">
    <location>
        <begin position="44"/>
        <end position="101"/>
    </location>
</feature>
<protein>
    <submittedName>
        <fullName evidence="6">Uncharacterized protein</fullName>
    </submittedName>
</protein>
<dbReference type="PANTHER" id="PTHR14091">
    <property type="entry name" value="PERIODIC TRYPTOPHAN PROTEIN 1"/>
    <property type="match status" value="1"/>
</dbReference>
<dbReference type="InterPro" id="IPR019775">
    <property type="entry name" value="WD40_repeat_CS"/>
</dbReference>
<accession>A0A7R8UY47</accession>
<keyword evidence="1" id="KW-0597">Phosphoprotein</keyword>
<evidence type="ECO:0000256" key="1">
    <source>
        <dbReference type="ARBA" id="ARBA00022553"/>
    </source>
</evidence>
<dbReference type="PROSITE" id="PS50294">
    <property type="entry name" value="WD_REPEATS_REGION"/>
    <property type="match status" value="2"/>
</dbReference>
<dbReference type="GO" id="GO:0006364">
    <property type="term" value="P:rRNA processing"/>
    <property type="evidence" value="ECO:0007669"/>
    <property type="project" value="InterPro"/>
</dbReference>
<sequence>MADEPEPNTIDFIPAICFVKRGVAKEKPDKVVLTPAELARVIADTKEEIDEAEEEDGNDSDDNENEAMETSDNENNEINLSAPRPHNEGDEFNMDNYDDDDSVQVAGLSTIAVVDENERLEDEEDSEAEDDIIKPTDNLLLLGHVADDSSTMEVWVFNEEEESLYPHHDFLLPSFPLCIEWLNHDPGSDKDGNMCAIGCMDPIITIWDLDIQDSFEPTFRLGSKGSRKKNKPKYGHIDAVLDLSWNINFPHVLASASVDQSVILWDLDEGQPHTTIKSFEEKVQSIEFHPTEPQNLLAGSCDGYVRLFDCRDPESECKKWKVEAEVEKVVWNPMNTSFVMAGTNDGNVHYIDIRKKKPLWSVKAHLDEISGICFNPEAKNMLITSSADGFCKIWKYSESELKQIYSHDFKLGRLQCMKQSPEDPFTFAFGGEKQSQPFKVYNIKNFEPVRFAFGIDSEQ</sequence>
<evidence type="ECO:0000313" key="6">
    <source>
        <dbReference type="EMBL" id="CAD7089295.1"/>
    </source>
</evidence>
<dbReference type="Gene3D" id="2.130.10.10">
    <property type="entry name" value="YVTN repeat-like/Quinoprotein amine dehydrogenase"/>
    <property type="match status" value="1"/>
</dbReference>
<evidence type="ECO:0000256" key="4">
    <source>
        <dbReference type="PROSITE-ProRule" id="PRU00221"/>
    </source>
</evidence>
<organism evidence="6 7">
    <name type="scientific">Hermetia illucens</name>
    <name type="common">Black soldier fly</name>
    <dbReference type="NCBI Taxonomy" id="343691"/>
    <lineage>
        <taxon>Eukaryota</taxon>
        <taxon>Metazoa</taxon>
        <taxon>Ecdysozoa</taxon>
        <taxon>Arthropoda</taxon>
        <taxon>Hexapoda</taxon>
        <taxon>Insecta</taxon>
        <taxon>Pterygota</taxon>
        <taxon>Neoptera</taxon>
        <taxon>Endopterygota</taxon>
        <taxon>Diptera</taxon>
        <taxon>Brachycera</taxon>
        <taxon>Stratiomyomorpha</taxon>
        <taxon>Stratiomyidae</taxon>
        <taxon>Hermetiinae</taxon>
        <taxon>Hermetia</taxon>
    </lineage>
</organism>
<dbReference type="OrthoDB" id="270624at2759"/>
<dbReference type="InterPro" id="IPR044285">
    <property type="entry name" value="PWP1"/>
</dbReference>
<dbReference type="AlphaFoldDB" id="A0A7R8UY47"/>
<keyword evidence="3" id="KW-0677">Repeat</keyword>
<dbReference type="GO" id="GO:0005634">
    <property type="term" value="C:nucleus"/>
    <property type="evidence" value="ECO:0007669"/>
    <property type="project" value="TreeGrafter"/>
</dbReference>
<dbReference type="FunCoup" id="A0A7R8UY47">
    <property type="interactions" value="2224"/>
</dbReference>
<evidence type="ECO:0000313" key="7">
    <source>
        <dbReference type="Proteomes" id="UP000594454"/>
    </source>
</evidence>
<dbReference type="InterPro" id="IPR036322">
    <property type="entry name" value="WD40_repeat_dom_sf"/>
</dbReference>
<evidence type="ECO:0000256" key="2">
    <source>
        <dbReference type="ARBA" id="ARBA00022574"/>
    </source>
</evidence>
<dbReference type="Pfam" id="PF00400">
    <property type="entry name" value="WD40"/>
    <property type="match status" value="3"/>
</dbReference>
<dbReference type="SMART" id="SM00320">
    <property type="entry name" value="WD40"/>
    <property type="match status" value="5"/>
</dbReference>
<feature type="repeat" description="WD" evidence="4">
    <location>
        <begin position="233"/>
        <end position="275"/>
    </location>
</feature>
<dbReference type="InParanoid" id="A0A7R8UY47"/>
<feature type="compositionally biased region" description="Acidic residues" evidence="5">
    <location>
        <begin position="90"/>
        <end position="101"/>
    </location>
</feature>
<dbReference type="OMA" id="CFVPRGV"/>
<proteinExistence type="predicted"/>
<gene>
    <name evidence="6" type="ORF">HERILL_LOCUS11856</name>
</gene>
<dbReference type="PANTHER" id="PTHR14091:SF0">
    <property type="entry name" value="PERIODIC TRYPTOPHAN PROTEIN 1 HOMOLOG"/>
    <property type="match status" value="1"/>
</dbReference>